<comment type="caution">
    <text evidence="1">The sequence shown here is derived from an EMBL/GenBank/DDBJ whole genome shotgun (WGS) entry which is preliminary data.</text>
</comment>
<gene>
    <name evidence="1" type="ORF">FHR33_010050</name>
</gene>
<protein>
    <submittedName>
        <fullName evidence="1">Uncharacterized protein</fullName>
    </submittedName>
</protein>
<proteinExistence type="predicted"/>
<sequence length="53" mass="5656">MPYIPEEAAPFTCPKCGSQAAVVESVIGTLDWGPAVIGGDGVVRLPGTWRRLW</sequence>
<dbReference type="EMBL" id="JACIBV010000003">
    <property type="protein sequence ID" value="MBB3734097.1"/>
    <property type="molecule type" value="Genomic_DNA"/>
</dbReference>
<evidence type="ECO:0000313" key="1">
    <source>
        <dbReference type="EMBL" id="MBB3734097.1"/>
    </source>
</evidence>
<dbReference type="Proteomes" id="UP000579945">
    <property type="component" value="Unassembled WGS sequence"/>
</dbReference>
<keyword evidence="2" id="KW-1185">Reference proteome</keyword>
<reference evidence="1 2" key="1">
    <citation type="submission" date="2020-08" db="EMBL/GenBank/DDBJ databases">
        <title>Sequencing the genomes of 1000 actinobacteria strains.</title>
        <authorList>
            <person name="Klenk H.-P."/>
        </authorList>
    </citation>
    <scope>NUCLEOTIDE SEQUENCE [LARGE SCALE GENOMIC DNA]</scope>
    <source>
        <strain evidence="1 2">DSM 44320</strain>
    </source>
</reference>
<accession>A0A7W5VB88</accession>
<dbReference type="AlphaFoldDB" id="A0A7W5VB88"/>
<organism evidence="1 2">
    <name type="scientific">Nonomuraea dietziae</name>
    <dbReference type="NCBI Taxonomy" id="65515"/>
    <lineage>
        <taxon>Bacteria</taxon>
        <taxon>Bacillati</taxon>
        <taxon>Actinomycetota</taxon>
        <taxon>Actinomycetes</taxon>
        <taxon>Streptosporangiales</taxon>
        <taxon>Streptosporangiaceae</taxon>
        <taxon>Nonomuraea</taxon>
    </lineage>
</organism>
<name>A0A7W5VB88_9ACTN</name>
<evidence type="ECO:0000313" key="2">
    <source>
        <dbReference type="Proteomes" id="UP000579945"/>
    </source>
</evidence>